<evidence type="ECO:0000313" key="3">
    <source>
        <dbReference type="Proteomes" id="UP001215598"/>
    </source>
</evidence>
<comment type="caution">
    <text evidence="2">The sequence shown here is derived from an EMBL/GenBank/DDBJ whole genome shotgun (WGS) entry which is preliminary data.</text>
</comment>
<feature type="compositionally biased region" description="Polar residues" evidence="1">
    <location>
        <begin position="108"/>
        <end position="125"/>
    </location>
</feature>
<dbReference type="Proteomes" id="UP001215598">
    <property type="component" value="Unassembled WGS sequence"/>
</dbReference>
<dbReference type="EMBL" id="JARKIB010000130">
    <property type="protein sequence ID" value="KAJ7734856.1"/>
    <property type="molecule type" value="Genomic_DNA"/>
</dbReference>
<keyword evidence="3" id="KW-1185">Reference proteome</keyword>
<accession>A0AAD7I4C7</accession>
<proteinExistence type="predicted"/>
<sequence length="274" mass="31129">MFCLSTSSLATNKDFATLAVGHRPHRTSAGSFGVQSPGRRSISAQLSLDHVLTTAYITDSPLNFWFYTLAQCPGPRLNFAGFITDFSSVCNVFPPTHTVMDHPRREPSPTSKPNEGTAQSNTTKFKSVHHARRLRVAHRAASARYRDKNRERLLVEDRLRAARRRAEHRDDPDARARAREASARYRSRNREQLALKQREVRKRAHIKKHGAQAYIYSKYSDKPAPEPVICEIREDDEDDTVEGGAADAPEVDKYQLSSSSICHWEDPFLNWLLD</sequence>
<dbReference type="AlphaFoldDB" id="A0AAD7I4C7"/>
<name>A0AAD7I4C7_9AGAR</name>
<protein>
    <submittedName>
        <fullName evidence="2">Uncharacterized protein</fullName>
    </submittedName>
</protein>
<evidence type="ECO:0000313" key="2">
    <source>
        <dbReference type="EMBL" id="KAJ7734856.1"/>
    </source>
</evidence>
<feature type="compositionally biased region" description="Basic and acidic residues" evidence="1">
    <location>
        <begin position="167"/>
        <end position="188"/>
    </location>
</feature>
<organism evidence="2 3">
    <name type="scientific">Mycena metata</name>
    <dbReference type="NCBI Taxonomy" id="1033252"/>
    <lineage>
        <taxon>Eukaryota</taxon>
        <taxon>Fungi</taxon>
        <taxon>Dikarya</taxon>
        <taxon>Basidiomycota</taxon>
        <taxon>Agaricomycotina</taxon>
        <taxon>Agaricomycetes</taxon>
        <taxon>Agaricomycetidae</taxon>
        <taxon>Agaricales</taxon>
        <taxon>Marasmiineae</taxon>
        <taxon>Mycenaceae</taxon>
        <taxon>Mycena</taxon>
    </lineage>
</organism>
<feature type="region of interest" description="Disordered" evidence="1">
    <location>
        <begin position="163"/>
        <end position="188"/>
    </location>
</feature>
<reference evidence="2" key="1">
    <citation type="submission" date="2023-03" db="EMBL/GenBank/DDBJ databases">
        <title>Massive genome expansion in bonnet fungi (Mycena s.s.) driven by repeated elements and novel gene families across ecological guilds.</title>
        <authorList>
            <consortium name="Lawrence Berkeley National Laboratory"/>
            <person name="Harder C.B."/>
            <person name="Miyauchi S."/>
            <person name="Viragh M."/>
            <person name="Kuo A."/>
            <person name="Thoen E."/>
            <person name="Andreopoulos B."/>
            <person name="Lu D."/>
            <person name="Skrede I."/>
            <person name="Drula E."/>
            <person name="Henrissat B."/>
            <person name="Morin E."/>
            <person name="Kohler A."/>
            <person name="Barry K."/>
            <person name="LaButti K."/>
            <person name="Morin E."/>
            <person name="Salamov A."/>
            <person name="Lipzen A."/>
            <person name="Mereny Z."/>
            <person name="Hegedus B."/>
            <person name="Baldrian P."/>
            <person name="Stursova M."/>
            <person name="Weitz H."/>
            <person name="Taylor A."/>
            <person name="Grigoriev I.V."/>
            <person name="Nagy L.G."/>
            <person name="Martin F."/>
            <person name="Kauserud H."/>
        </authorList>
    </citation>
    <scope>NUCLEOTIDE SEQUENCE</scope>
    <source>
        <strain evidence="2">CBHHK182m</strain>
    </source>
</reference>
<feature type="region of interest" description="Disordered" evidence="1">
    <location>
        <begin position="97"/>
        <end position="129"/>
    </location>
</feature>
<evidence type="ECO:0000256" key="1">
    <source>
        <dbReference type="SAM" id="MobiDB-lite"/>
    </source>
</evidence>
<gene>
    <name evidence="2" type="ORF">B0H16DRAFT_1467406</name>
</gene>